<evidence type="ECO:0000256" key="1">
    <source>
        <dbReference type="ARBA" id="ARBA00022723"/>
    </source>
</evidence>
<feature type="domain" description="4Fe-4S ferredoxin-type" evidence="4">
    <location>
        <begin position="1"/>
        <end position="29"/>
    </location>
</feature>
<evidence type="ECO:0000313" key="5">
    <source>
        <dbReference type="EMBL" id="MCU6798944.1"/>
    </source>
</evidence>
<name>A0ABT2UWC1_9FIRM</name>
<proteinExistence type="predicted"/>
<dbReference type="InterPro" id="IPR052977">
    <property type="entry name" value="Polyferredoxin-like_ET"/>
</dbReference>
<evidence type="ECO:0000256" key="2">
    <source>
        <dbReference type="ARBA" id="ARBA00023004"/>
    </source>
</evidence>
<sequence>MLENNKKRCTGCGACVWKCPKQCITWNIEELGFRYPVIDMSECVNCGVCENVCPIDKPVVKQTGQRVYAAIHKDKEILTRSTSGGAFSAIASYFLKNNGIVYGAAMQEEMQVRHIRVVKEEELVELRGSKYVQSDTGITYQQAEDDLKSGKKVFYSGTPCQIDGLKKFLGKEYENLFTADLICHGVGSQKYFDKYMEFARERYGEIKELHFRSKKTSGWRYDGKIIYLNSFGKKVEKSYRDYNNYYYSYFLLGDIFRSSCYTCKYANTDRPGDFTLGDYWGVEALKLPLDTENGCSLLIINNSHAMELLNGIKDLELINTTVEQAVRCNRQLSAPSILTLDREKRIDEYENLTGIQIQRNYLRSHRKMILYGIIKLIIPYKVKLIIRSMRT</sequence>
<reference evidence="5 6" key="1">
    <citation type="journal article" date="2021" name="ISME Commun">
        <title>Automated analysis of genomic sequences facilitates high-throughput and comprehensive description of bacteria.</title>
        <authorList>
            <person name="Hitch T.C.A."/>
        </authorList>
    </citation>
    <scope>NUCLEOTIDE SEQUENCE [LARGE SCALE GENOMIC DNA]</scope>
    <source>
        <strain evidence="6">f_CCE</strain>
    </source>
</reference>
<keyword evidence="2" id="KW-0408">Iron</keyword>
<dbReference type="PANTHER" id="PTHR43193:SF2">
    <property type="entry name" value="POLYFERREDOXIN PROTEIN FWDF"/>
    <property type="match status" value="1"/>
</dbReference>
<protein>
    <submittedName>
        <fullName evidence="5">Coenzyme F420 hydrogenase/dehydrogenase, beta subunit C-terminal domain</fullName>
    </submittedName>
</protein>
<dbReference type="PROSITE" id="PS00198">
    <property type="entry name" value="4FE4S_FER_1"/>
    <property type="match status" value="2"/>
</dbReference>
<dbReference type="Pfam" id="PF04422">
    <property type="entry name" value="FrhB_FdhB_N"/>
    <property type="match status" value="1"/>
</dbReference>
<dbReference type="Gene3D" id="3.30.70.20">
    <property type="match status" value="1"/>
</dbReference>
<organism evidence="5 6">
    <name type="scientific">Alitiscatomonas aceti</name>
    <dbReference type="NCBI Taxonomy" id="2981724"/>
    <lineage>
        <taxon>Bacteria</taxon>
        <taxon>Bacillati</taxon>
        <taxon>Bacillota</taxon>
        <taxon>Clostridia</taxon>
        <taxon>Lachnospirales</taxon>
        <taxon>Lachnospiraceae</taxon>
        <taxon>Alitiscatomonas</taxon>
    </lineage>
</organism>
<keyword evidence="3" id="KW-0411">Iron-sulfur</keyword>
<evidence type="ECO:0000313" key="6">
    <source>
        <dbReference type="Proteomes" id="UP001652395"/>
    </source>
</evidence>
<comment type="caution">
    <text evidence="5">The sequence shown here is derived from an EMBL/GenBank/DDBJ whole genome shotgun (WGS) entry which is preliminary data.</text>
</comment>
<evidence type="ECO:0000259" key="4">
    <source>
        <dbReference type="PROSITE" id="PS51379"/>
    </source>
</evidence>
<dbReference type="Pfam" id="PF04432">
    <property type="entry name" value="FrhB_FdhB_C"/>
    <property type="match status" value="1"/>
</dbReference>
<dbReference type="EMBL" id="JAOQJF010000004">
    <property type="protein sequence ID" value="MCU6798944.1"/>
    <property type="molecule type" value="Genomic_DNA"/>
</dbReference>
<dbReference type="SUPFAM" id="SSF54862">
    <property type="entry name" value="4Fe-4S ferredoxins"/>
    <property type="match status" value="1"/>
</dbReference>
<gene>
    <name evidence="5" type="ORF">OCV69_03170</name>
</gene>
<dbReference type="InterPro" id="IPR017896">
    <property type="entry name" value="4Fe4S_Fe-S-bd"/>
</dbReference>
<dbReference type="InterPro" id="IPR007516">
    <property type="entry name" value="Co_F420_Hydgase/DH_bsu_N"/>
</dbReference>
<keyword evidence="1" id="KW-0479">Metal-binding</keyword>
<evidence type="ECO:0000256" key="3">
    <source>
        <dbReference type="ARBA" id="ARBA00023014"/>
    </source>
</evidence>
<dbReference type="PROSITE" id="PS51379">
    <property type="entry name" value="4FE4S_FER_2"/>
    <property type="match status" value="2"/>
</dbReference>
<dbReference type="InterPro" id="IPR007525">
    <property type="entry name" value="FrhB_FdhB_C"/>
</dbReference>
<dbReference type="PANTHER" id="PTHR43193">
    <property type="match status" value="1"/>
</dbReference>
<keyword evidence="6" id="KW-1185">Reference proteome</keyword>
<dbReference type="InterPro" id="IPR017900">
    <property type="entry name" value="4Fe4S_Fe_S_CS"/>
</dbReference>
<dbReference type="Proteomes" id="UP001652395">
    <property type="component" value="Unassembled WGS sequence"/>
</dbReference>
<dbReference type="Pfam" id="PF12838">
    <property type="entry name" value="Fer4_7"/>
    <property type="match status" value="1"/>
</dbReference>
<accession>A0ABT2UWC1</accession>
<dbReference type="RefSeq" id="WP_215655297.1">
    <property type="nucleotide sequence ID" value="NZ_JAOQJF010000004.1"/>
</dbReference>
<feature type="domain" description="4Fe-4S ferredoxin-type" evidence="4">
    <location>
        <begin position="34"/>
        <end position="63"/>
    </location>
</feature>